<dbReference type="EC" id="7.1.1.1" evidence="2"/>
<name>A0A378VTD8_NEIGO</name>
<dbReference type="InterPro" id="IPR008142">
    <property type="entry name" value="AlaDH/PNT_CS1"/>
</dbReference>
<accession>A0A378VTD8</accession>
<dbReference type="GO" id="GO:0008750">
    <property type="term" value="F:proton-translocating NAD(P)+ transhydrogenase activity"/>
    <property type="evidence" value="ECO:0007669"/>
    <property type="project" value="UniProtKB-EC"/>
</dbReference>
<evidence type="ECO:0000313" key="8">
    <source>
        <dbReference type="EMBL" id="SUA20216.1"/>
    </source>
</evidence>
<reference evidence="8" key="1">
    <citation type="submission" date="2018-06" db="EMBL/GenBank/DDBJ databases">
        <authorList>
            <consortium name="Pathogen Informatics"/>
            <person name="Doyle S."/>
        </authorList>
    </citation>
    <scope>NUCLEOTIDE SEQUENCE [LARGE SCALE GENOMIC DNA]</scope>
    <source>
        <strain evidence="8">NCTC11421</strain>
    </source>
</reference>
<dbReference type="GO" id="GO:0005886">
    <property type="term" value="C:plasma membrane"/>
    <property type="evidence" value="ECO:0007669"/>
    <property type="project" value="TreeGrafter"/>
</dbReference>
<keyword evidence="5" id="KW-0520">NAD</keyword>
<evidence type="ECO:0000256" key="6">
    <source>
        <dbReference type="ARBA" id="ARBA00048202"/>
    </source>
</evidence>
<evidence type="ECO:0000256" key="3">
    <source>
        <dbReference type="ARBA" id="ARBA00022857"/>
    </source>
</evidence>
<organism evidence="8">
    <name type="scientific">Neisseria gonorrhoeae</name>
    <dbReference type="NCBI Taxonomy" id="485"/>
    <lineage>
        <taxon>Bacteria</taxon>
        <taxon>Pseudomonadati</taxon>
        <taxon>Pseudomonadota</taxon>
        <taxon>Betaproteobacteria</taxon>
        <taxon>Neisseriales</taxon>
        <taxon>Neisseriaceae</taxon>
        <taxon>Neisseria</taxon>
    </lineage>
</organism>
<evidence type="ECO:0000259" key="7">
    <source>
        <dbReference type="SMART" id="SM01003"/>
    </source>
</evidence>
<dbReference type="EMBL" id="UGRI01000001">
    <property type="protein sequence ID" value="SUA20216.1"/>
    <property type="molecule type" value="Genomic_DNA"/>
</dbReference>
<dbReference type="SMART" id="SM01003">
    <property type="entry name" value="AlaDh_PNT_N"/>
    <property type="match status" value="1"/>
</dbReference>
<gene>
    <name evidence="8" type="primary">pntA_2</name>
    <name evidence="8" type="ORF">NCTC11421_00297</name>
</gene>
<dbReference type="Gene3D" id="3.40.50.720">
    <property type="entry name" value="NAD(P)-binding Rossmann-like Domain"/>
    <property type="match status" value="1"/>
</dbReference>
<dbReference type="GO" id="GO:0050661">
    <property type="term" value="F:NADP binding"/>
    <property type="evidence" value="ECO:0007669"/>
    <property type="project" value="TreeGrafter"/>
</dbReference>
<protein>
    <recommendedName>
        <fullName evidence="2">proton-translocating NAD(P)(+) transhydrogenase</fullName>
        <ecNumber evidence="2">7.1.1.1</ecNumber>
    </recommendedName>
</protein>
<evidence type="ECO:0000256" key="1">
    <source>
        <dbReference type="ARBA" id="ARBA00003943"/>
    </source>
</evidence>
<keyword evidence="4" id="KW-1278">Translocase</keyword>
<comment type="function">
    <text evidence="1">The transhydrogenation between NADH and NADP is coupled to respiration and ATP hydrolysis and functions as a proton pump across the membrane.</text>
</comment>
<evidence type="ECO:0000256" key="2">
    <source>
        <dbReference type="ARBA" id="ARBA00012943"/>
    </source>
</evidence>
<keyword evidence="8" id="KW-0560">Oxidoreductase</keyword>
<dbReference type="GO" id="GO:0016491">
    <property type="term" value="F:oxidoreductase activity"/>
    <property type="evidence" value="ECO:0007669"/>
    <property type="project" value="UniProtKB-KW"/>
</dbReference>
<keyword evidence="3" id="KW-0521">NADP</keyword>
<dbReference type="SUPFAM" id="SSF52283">
    <property type="entry name" value="Formate/glycerate dehydrogenase catalytic domain-like"/>
    <property type="match status" value="1"/>
</dbReference>
<dbReference type="InterPro" id="IPR007886">
    <property type="entry name" value="AlaDH/PNT_N"/>
</dbReference>
<proteinExistence type="predicted"/>
<evidence type="ECO:0000256" key="4">
    <source>
        <dbReference type="ARBA" id="ARBA00022967"/>
    </source>
</evidence>
<comment type="catalytic activity">
    <reaction evidence="6">
        <text>NAD(+) + NADPH + H(+)(in) = NADH + NADP(+) + H(+)(out)</text>
        <dbReference type="Rhea" id="RHEA:47992"/>
        <dbReference type="ChEBI" id="CHEBI:15378"/>
        <dbReference type="ChEBI" id="CHEBI:57540"/>
        <dbReference type="ChEBI" id="CHEBI:57783"/>
        <dbReference type="ChEBI" id="CHEBI:57945"/>
        <dbReference type="ChEBI" id="CHEBI:58349"/>
        <dbReference type="EC" id="7.1.1.1"/>
    </reaction>
</comment>
<dbReference type="PANTHER" id="PTHR10160">
    <property type="entry name" value="NAD(P) TRANSHYDROGENASE"/>
    <property type="match status" value="1"/>
</dbReference>
<dbReference type="GO" id="GO:0006740">
    <property type="term" value="P:NADPH regeneration"/>
    <property type="evidence" value="ECO:0007669"/>
    <property type="project" value="TreeGrafter"/>
</dbReference>
<dbReference type="PROSITE" id="PS00836">
    <property type="entry name" value="ALADH_PNT_1"/>
    <property type="match status" value="1"/>
</dbReference>
<feature type="domain" description="Alanine dehydrogenase/pyridine nucleotide transhydrogenase N-terminal" evidence="7">
    <location>
        <begin position="4"/>
        <end position="97"/>
    </location>
</feature>
<sequence length="141" mass="15358">MKIGIPRESLSGETRVACTPATVALLGKLGFETVVESGAGLAASLDDAAYQTAGATVADKAAVWACPLIYKVNAPSEGELPLLKEGQTIVSFLWPRQTRLWSRPCAPRKSTRWRWTWFPAFPALRPWTLCLQWQTSAATAP</sequence>
<evidence type="ECO:0000256" key="5">
    <source>
        <dbReference type="ARBA" id="ARBA00023027"/>
    </source>
</evidence>
<dbReference type="PANTHER" id="PTHR10160:SF19">
    <property type="entry name" value="PROTON-TRANSLOCATING NAD(P)(+) TRANSHYDROGENASE"/>
    <property type="match status" value="1"/>
</dbReference>
<dbReference type="Pfam" id="PF05222">
    <property type="entry name" value="AlaDh_PNT_N"/>
    <property type="match status" value="1"/>
</dbReference>
<dbReference type="AlphaFoldDB" id="A0A378VTD8"/>